<name>A0ABV0YSR0_9TELE</name>
<proteinExistence type="predicted"/>
<evidence type="ECO:0000313" key="2">
    <source>
        <dbReference type="Proteomes" id="UP001469553"/>
    </source>
</evidence>
<gene>
    <name evidence="1" type="ORF">AMECASPLE_029021</name>
</gene>
<feature type="non-terminal residue" evidence="1">
    <location>
        <position position="1"/>
    </location>
</feature>
<accession>A0ABV0YSR0</accession>
<comment type="caution">
    <text evidence="1">The sequence shown here is derived from an EMBL/GenBank/DDBJ whole genome shotgun (WGS) entry which is preliminary data.</text>
</comment>
<keyword evidence="2" id="KW-1185">Reference proteome</keyword>
<reference evidence="1 2" key="1">
    <citation type="submission" date="2021-06" db="EMBL/GenBank/DDBJ databases">
        <authorList>
            <person name="Palmer J.M."/>
        </authorList>
    </citation>
    <scope>NUCLEOTIDE SEQUENCE [LARGE SCALE GENOMIC DNA]</scope>
    <source>
        <strain evidence="1 2">AS_MEX2019</strain>
        <tissue evidence="1">Muscle</tissue>
    </source>
</reference>
<dbReference type="Proteomes" id="UP001469553">
    <property type="component" value="Unassembled WGS sequence"/>
</dbReference>
<protein>
    <submittedName>
        <fullName evidence="1">Uncharacterized protein</fullName>
    </submittedName>
</protein>
<organism evidence="1 2">
    <name type="scientific">Ameca splendens</name>
    <dbReference type="NCBI Taxonomy" id="208324"/>
    <lineage>
        <taxon>Eukaryota</taxon>
        <taxon>Metazoa</taxon>
        <taxon>Chordata</taxon>
        <taxon>Craniata</taxon>
        <taxon>Vertebrata</taxon>
        <taxon>Euteleostomi</taxon>
        <taxon>Actinopterygii</taxon>
        <taxon>Neopterygii</taxon>
        <taxon>Teleostei</taxon>
        <taxon>Neoteleostei</taxon>
        <taxon>Acanthomorphata</taxon>
        <taxon>Ovalentaria</taxon>
        <taxon>Atherinomorphae</taxon>
        <taxon>Cyprinodontiformes</taxon>
        <taxon>Goodeidae</taxon>
        <taxon>Ameca</taxon>
    </lineage>
</organism>
<evidence type="ECO:0000313" key="1">
    <source>
        <dbReference type="EMBL" id="MEQ2296890.1"/>
    </source>
</evidence>
<sequence>VWFGHLSTVPKRTTVCRRSETAESSWPESACFCRPKQEADAAESAELEYPISNFKLTSPRLQTVRPQHSEELDSRVGGLSPTRSLRIQRSRVRYHSPEASLPRSSLLVSFQLLHASSWNLVQAAIRHRSPACPPSIRSAGCSLMDPRLPPADTHTCRSLAHSSAHL</sequence>
<dbReference type="EMBL" id="JAHRIP010040888">
    <property type="protein sequence ID" value="MEQ2296890.1"/>
    <property type="molecule type" value="Genomic_DNA"/>
</dbReference>